<proteinExistence type="predicted"/>
<feature type="compositionally biased region" description="Basic and acidic residues" evidence="1">
    <location>
        <begin position="1"/>
        <end position="10"/>
    </location>
</feature>
<feature type="region of interest" description="Disordered" evidence="1">
    <location>
        <begin position="1"/>
        <end position="32"/>
    </location>
</feature>
<protein>
    <submittedName>
        <fullName evidence="2">Uncharacterized protein</fullName>
    </submittedName>
</protein>
<evidence type="ECO:0000313" key="2">
    <source>
        <dbReference type="EMBL" id="CAA9329672.1"/>
    </source>
</evidence>
<dbReference type="EMBL" id="CADCTR010002063">
    <property type="protein sequence ID" value="CAA9329672.1"/>
    <property type="molecule type" value="Genomic_DNA"/>
</dbReference>
<reference evidence="2" key="1">
    <citation type="submission" date="2020-02" db="EMBL/GenBank/DDBJ databases">
        <authorList>
            <person name="Meier V. D."/>
        </authorList>
    </citation>
    <scope>NUCLEOTIDE SEQUENCE</scope>
    <source>
        <strain evidence="2">AVDCRST_MAG93</strain>
    </source>
</reference>
<name>A0A6J4LEQ5_9CHLR</name>
<gene>
    <name evidence="2" type="ORF">AVDCRST_MAG93-6131</name>
</gene>
<accession>A0A6J4LEQ5</accession>
<sequence length="32" mass="3710">MTEAEPERSTKRSGPLVRRVHASLPDEPIYTW</sequence>
<evidence type="ECO:0000256" key="1">
    <source>
        <dbReference type="SAM" id="MobiDB-lite"/>
    </source>
</evidence>
<dbReference type="AlphaFoldDB" id="A0A6J4LEQ5"/>
<feature type="non-terminal residue" evidence="2">
    <location>
        <position position="32"/>
    </location>
</feature>
<organism evidence="2">
    <name type="scientific">uncultured Chloroflexia bacterium</name>
    <dbReference type="NCBI Taxonomy" id="1672391"/>
    <lineage>
        <taxon>Bacteria</taxon>
        <taxon>Bacillati</taxon>
        <taxon>Chloroflexota</taxon>
        <taxon>Chloroflexia</taxon>
        <taxon>environmental samples</taxon>
    </lineage>
</organism>